<keyword evidence="3" id="KW-1185">Reference proteome</keyword>
<feature type="compositionally biased region" description="Basic residues" evidence="1">
    <location>
        <begin position="31"/>
        <end position="50"/>
    </location>
</feature>
<dbReference type="EMBL" id="JACXIY010000018">
    <property type="protein sequence ID" value="MBD2870085.1"/>
    <property type="molecule type" value="Genomic_DNA"/>
</dbReference>
<evidence type="ECO:0000256" key="1">
    <source>
        <dbReference type="SAM" id="MobiDB-lite"/>
    </source>
</evidence>
<sequence>MGYWKCDDHKKEKKVKVVFVKPGHKVLIIGKKMKKKHHGKKHHGKKKHYY</sequence>
<evidence type="ECO:0000313" key="3">
    <source>
        <dbReference type="Proteomes" id="UP000632125"/>
    </source>
</evidence>
<proteinExistence type="predicted"/>
<name>A0A927CR30_9BACL</name>
<dbReference type="RefSeq" id="WP_190862726.1">
    <property type="nucleotide sequence ID" value="NZ_JACXIY010000018.1"/>
</dbReference>
<comment type="caution">
    <text evidence="2">The sequence shown here is derived from an EMBL/GenBank/DDBJ whole genome shotgun (WGS) entry which is preliminary data.</text>
</comment>
<dbReference type="AlphaFoldDB" id="A0A927CR30"/>
<protein>
    <submittedName>
        <fullName evidence="2">Uncharacterized protein</fullName>
    </submittedName>
</protein>
<gene>
    <name evidence="2" type="ORF">IDH41_15960</name>
</gene>
<organism evidence="2 3">
    <name type="scientific">Paenibacillus arenilitoris</name>
    <dbReference type="NCBI Taxonomy" id="2772299"/>
    <lineage>
        <taxon>Bacteria</taxon>
        <taxon>Bacillati</taxon>
        <taxon>Bacillota</taxon>
        <taxon>Bacilli</taxon>
        <taxon>Bacillales</taxon>
        <taxon>Paenibacillaceae</taxon>
        <taxon>Paenibacillus</taxon>
    </lineage>
</organism>
<reference evidence="2" key="1">
    <citation type="submission" date="2020-09" db="EMBL/GenBank/DDBJ databases">
        <title>A novel bacterium of genus Paenibacillus, isolated from South China Sea.</title>
        <authorList>
            <person name="Huang H."/>
            <person name="Mo K."/>
            <person name="Hu Y."/>
        </authorList>
    </citation>
    <scope>NUCLEOTIDE SEQUENCE</scope>
    <source>
        <strain evidence="2">IB182493</strain>
    </source>
</reference>
<feature type="region of interest" description="Disordered" evidence="1">
    <location>
        <begin position="30"/>
        <end position="50"/>
    </location>
</feature>
<evidence type="ECO:0000313" key="2">
    <source>
        <dbReference type="EMBL" id="MBD2870085.1"/>
    </source>
</evidence>
<accession>A0A927CR30</accession>
<dbReference type="Proteomes" id="UP000632125">
    <property type="component" value="Unassembled WGS sequence"/>
</dbReference>